<dbReference type="SUPFAM" id="SSF51430">
    <property type="entry name" value="NAD(P)-linked oxidoreductase"/>
    <property type="match status" value="1"/>
</dbReference>
<dbReference type="InterPro" id="IPR036812">
    <property type="entry name" value="NAD(P)_OxRdtase_dom_sf"/>
</dbReference>
<dbReference type="Pfam" id="PF00248">
    <property type="entry name" value="Aldo_ket_red"/>
    <property type="match status" value="1"/>
</dbReference>
<keyword evidence="3" id="KW-1185">Reference proteome</keyword>
<reference evidence="2" key="1">
    <citation type="submission" date="2022-10" db="EMBL/GenBank/DDBJ databases">
        <title>The WGS of Solirubrobacter phytolaccae KCTC 29190.</title>
        <authorList>
            <person name="Jiang Z."/>
        </authorList>
    </citation>
    <scope>NUCLEOTIDE SEQUENCE</scope>
    <source>
        <strain evidence="2">KCTC 29190</strain>
    </source>
</reference>
<protein>
    <submittedName>
        <fullName evidence="2">Aldo/keto reductase</fullName>
    </submittedName>
</protein>
<dbReference type="InterPro" id="IPR053135">
    <property type="entry name" value="AKR2_Oxidoreductase"/>
</dbReference>
<evidence type="ECO:0000313" key="3">
    <source>
        <dbReference type="Proteomes" id="UP001147653"/>
    </source>
</evidence>
<dbReference type="Gene3D" id="3.20.20.100">
    <property type="entry name" value="NADP-dependent oxidoreductase domain"/>
    <property type="match status" value="1"/>
</dbReference>
<dbReference type="CDD" id="cd19100">
    <property type="entry name" value="AKR_unchar"/>
    <property type="match status" value="1"/>
</dbReference>
<dbReference type="EMBL" id="JAPDDP010000020">
    <property type="protein sequence ID" value="MDA0181250.1"/>
    <property type="molecule type" value="Genomic_DNA"/>
</dbReference>
<name>A0A9X3SBC5_9ACTN</name>
<gene>
    <name evidence="2" type="ORF">OJ997_13160</name>
</gene>
<dbReference type="RefSeq" id="WP_270025561.1">
    <property type="nucleotide sequence ID" value="NZ_JAPDDP010000020.1"/>
</dbReference>
<dbReference type="PANTHER" id="PTHR43312:SF1">
    <property type="entry name" value="NADP-DEPENDENT OXIDOREDUCTASE DOMAIN-CONTAINING PROTEIN"/>
    <property type="match status" value="1"/>
</dbReference>
<feature type="domain" description="NADP-dependent oxidoreductase" evidence="1">
    <location>
        <begin position="17"/>
        <end position="213"/>
    </location>
</feature>
<dbReference type="PANTHER" id="PTHR43312">
    <property type="entry name" value="D-THREO-ALDOSE 1-DEHYDROGENASE"/>
    <property type="match status" value="1"/>
</dbReference>
<dbReference type="InterPro" id="IPR023210">
    <property type="entry name" value="NADP_OxRdtase_dom"/>
</dbReference>
<dbReference type="Proteomes" id="UP001147653">
    <property type="component" value="Unassembled WGS sequence"/>
</dbReference>
<evidence type="ECO:0000259" key="1">
    <source>
        <dbReference type="Pfam" id="PF00248"/>
    </source>
</evidence>
<proteinExistence type="predicted"/>
<organism evidence="2 3">
    <name type="scientific">Solirubrobacter phytolaccae</name>
    <dbReference type="NCBI Taxonomy" id="1404360"/>
    <lineage>
        <taxon>Bacteria</taxon>
        <taxon>Bacillati</taxon>
        <taxon>Actinomycetota</taxon>
        <taxon>Thermoleophilia</taxon>
        <taxon>Solirubrobacterales</taxon>
        <taxon>Solirubrobacteraceae</taxon>
        <taxon>Solirubrobacter</taxon>
    </lineage>
</organism>
<accession>A0A9X3SBC5</accession>
<sequence>MIERAPFGATGHESSRVIFGAAALGDVSKADADAALQLLLEHGINHIDVAASYGDAELRIATWLKEHEFFVATKTGERTYAKAREEIRRSLDRLGVDHVDSIQLHNLCDVIEWDIALSPGGALEACLEAREEGLVEHIGVTGHGLSIPKMHLRSLERFDFDSVLCPYNHVQMQDERYARTFEELAALCATKNVALQTIKSLARAPWEGREHTAATWYEPLTEQSAIDTAVHWVLGNPQVFLLTTGDVGVLPKLLDAAERYRERPADEELAALDLAPLFT</sequence>
<dbReference type="AlphaFoldDB" id="A0A9X3SBC5"/>
<evidence type="ECO:0000313" key="2">
    <source>
        <dbReference type="EMBL" id="MDA0181250.1"/>
    </source>
</evidence>
<comment type="caution">
    <text evidence="2">The sequence shown here is derived from an EMBL/GenBank/DDBJ whole genome shotgun (WGS) entry which is preliminary data.</text>
</comment>